<dbReference type="Gene3D" id="3.90.180.10">
    <property type="entry name" value="Medium-chain alcohol dehydrogenases, catalytic domain"/>
    <property type="match status" value="1"/>
</dbReference>
<dbReference type="SUPFAM" id="SSF50129">
    <property type="entry name" value="GroES-like"/>
    <property type="match status" value="1"/>
</dbReference>
<protein>
    <submittedName>
        <fullName evidence="3">BN860_00408g1_1</fullName>
    </submittedName>
</protein>
<dbReference type="Pfam" id="PF08240">
    <property type="entry name" value="ADH_N"/>
    <property type="match status" value="1"/>
</dbReference>
<reference evidence="4" key="1">
    <citation type="journal article" date="2013" name="Genome Announc.">
        <title>Genome sequence of the food spoilage yeast Zygosaccharomyces bailii CLIB 213(T).</title>
        <authorList>
            <person name="Galeote V."/>
            <person name="Bigey F."/>
            <person name="Devillers H."/>
            <person name="Neuveglise C."/>
            <person name="Dequin S."/>
        </authorList>
    </citation>
    <scope>NUCLEOTIDE SEQUENCE [LARGE SCALE GENOMIC DNA]</scope>
    <source>
        <strain evidence="4">CLIB 213 / ATCC 58445 / CBS 680 / CCRC 21525 / NBRC 1098 / NCYC 1416 / NRRL Y-2227</strain>
    </source>
</reference>
<dbReference type="InterPro" id="IPR013149">
    <property type="entry name" value="ADH-like_C"/>
</dbReference>
<dbReference type="SUPFAM" id="SSF51735">
    <property type="entry name" value="NAD(P)-binding Rossmann-fold domains"/>
    <property type="match status" value="1"/>
</dbReference>
<proteinExistence type="predicted"/>
<dbReference type="Gene3D" id="3.40.50.720">
    <property type="entry name" value="NAD(P)-binding Rossmann-like Domain"/>
    <property type="match status" value="1"/>
</dbReference>
<dbReference type="AlphaFoldDB" id="A0A8J2T4Y9"/>
<dbReference type="InterPro" id="IPR011032">
    <property type="entry name" value="GroES-like_sf"/>
</dbReference>
<dbReference type="EMBL" id="HG316455">
    <property type="protein sequence ID" value="CDF88018.1"/>
    <property type="molecule type" value="Genomic_DNA"/>
</dbReference>
<name>A0A8J2T4Y9_ZYGB2</name>
<sequence>MLKRRYDEFGNSDNVFQEEKLYKTAKKSVDLSLDVLVPRWQKALVVENFESELSSASNIAVTQHLGEYEILIKNKFVGLNHVDWKSKRYKFNIYSFPWINGRESSGIVVGHGEKVEKTKFPLGAEVFLASTSYRDLRTSTFQEYTVFDSRLVWRIPQVKLADGVLARKFDLDFAAGIGVGLVTAGSALSHFINLHHDDCTPLGNLVIWGGTSSVGIYTIQLAKASGKFRKVLVIAAKKHNKYLRRLGASHVIDRHLSEEEISEELLKICPEGVNRGIDVVSKKTATVLSNILQKGSKMEKKLVCVVETPELTTTNIEVGSKSKLIIEKVTIKKFHEDLEYGQSFVDYTSRLFEEGYLEPIQALKVFKVMGNFGESIKNGLQELEIKKPSAEKYVASI</sequence>
<dbReference type="InterPro" id="IPR013154">
    <property type="entry name" value="ADH-like_N"/>
</dbReference>
<evidence type="ECO:0000259" key="2">
    <source>
        <dbReference type="Pfam" id="PF08240"/>
    </source>
</evidence>
<feature type="domain" description="Alcohol dehydrogenase-like N-terminal" evidence="2">
    <location>
        <begin position="67"/>
        <end position="156"/>
    </location>
</feature>
<dbReference type="OrthoDB" id="48317at2759"/>
<accession>A0A8J2T4Y9</accession>
<dbReference type="Proteomes" id="UP000019375">
    <property type="component" value="Unassembled WGS sequence"/>
</dbReference>
<dbReference type="CDD" id="cd08249">
    <property type="entry name" value="enoyl_reductase_like"/>
    <property type="match status" value="1"/>
</dbReference>
<feature type="domain" description="Alcohol dehydrogenase-like C-terminal" evidence="1">
    <location>
        <begin position="214"/>
        <end position="296"/>
    </location>
</feature>
<dbReference type="InterPro" id="IPR047122">
    <property type="entry name" value="Trans-enoyl_RdTase-like"/>
</dbReference>
<keyword evidence="4" id="KW-1185">Reference proteome</keyword>
<dbReference type="GO" id="GO:0016651">
    <property type="term" value="F:oxidoreductase activity, acting on NAD(P)H"/>
    <property type="evidence" value="ECO:0007669"/>
    <property type="project" value="InterPro"/>
</dbReference>
<dbReference type="PANTHER" id="PTHR45348:SF2">
    <property type="entry name" value="ZINC-TYPE ALCOHOL DEHYDROGENASE-LIKE PROTEIN C2E1P3.01"/>
    <property type="match status" value="1"/>
</dbReference>
<dbReference type="InterPro" id="IPR036291">
    <property type="entry name" value="NAD(P)-bd_dom_sf"/>
</dbReference>
<evidence type="ECO:0000313" key="4">
    <source>
        <dbReference type="Proteomes" id="UP000019375"/>
    </source>
</evidence>
<dbReference type="Pfam" id="PF00107">
    <property type="entry name" value="ADH_zinc_N"/>
    <property type="match status" value="1"/>
</dbReference>
<evidence type="ECO:0000313" key="3">
    <source>
        <dbReference type="EMBL" id="CDF88018.1"/>
    </source>
</evidence>
<dbReference type="PANTHER" id="PTHR45348">
    <property type="entry name" value="HYPOTHETICAL OXIDOREDUCTASE (EUROFUNG)"/>
    <property type="match status" value="1"/>
</dbReference>
<gene>
    <name evidence="3" type="ORF">BN860_00408g</name>
</gene>
<evidence type="ECO:0000259" key="1">
    <source>
        <dbReference type="Pfam" id="PF00107"/>
    </source>
</evidence>
<organism evidence="3 4">
    <name type="scientific">Zygosaccharomyces bailii (strain CLIB 213 / ATCC 58445 / CBS 680 / BCRC 21525 / NBRC 1098 / NCYC 1416 / NRRL Y-2227)</name>
    <dbReference type="NCBI Taxonomy" id="1333698"/>
    <lineage>
        <taxon>Eukaryota</taxon>
        <taxon>Fungi</taxon>
        <taxon>Dikarya</taxon>
        <taxon>Ascomycota</taxon>
        <taxon>Saccharomycotina</taxon>
        <taxon>Saccharomycetes</taxon>
        <taxon>Saccharomycetales</taxon>
        <taxon>Saccharomycetaceae</taxon>
        <taxon>Zygosaccharomyces</taxon>
    </lineage>
</organism>